<gene>
    <name evidence="2" type="ORF">M427DRAFT_51232</name>
</gene>
<feature type="region of interest" description="Disordered" evidence="1">
    <location>
        <begin position="909"/>
        <end position="930"/>
    </location>
</feature>
<evidence type="ECO:0000313" key="3">
    <source>
        <dbReference type="Proteomes" id="UP000070544"/>
    </source>
</evidence>
<reference evidence="2 3" key="1">
    <citation type="journal article" date="2015" name="Genome Biol. Evol.">
        <title>Phylogenomic analyses indicate that early fungi evolved digesting cell walls of algal ancestors of land plants.</title>
        <authorList>
            <person name="Chang Y."/>
            <person name="Wang S."/>
            <person name="Sekimoto S."/>
            <person name="Aerts A.L."/>
            <person name="Choi C."/>
            <person name="Clum A."/>
            <person name="LaButti K.M."/>
            <person name="Lindquist E.A."/>
            <person name="Yee Ngan C."/>
            <person name="Ohm R.A."/>
            <person name="Salamov A.A."/>
            <person name="Grigoriev I.V."/>
            <person name="Spatafora J.W."/>
            <person name="Berbee M.L."/>
        </authorList>
    </citation>
    <scope>NUCLEOTIDE SEQUENCE [LARGE SCALE GENOMIC DNA]</scope>
    <source>
        <strain evidence="2 3">JEL478</strain>
    </source>
</reference>
<keyword evidence="3" id="KW-1185">Reference proteome</keyword>
<feature type="compositionally biased region" description="Basic and acidic residues" evidence="1">
    <location>
        <begin position="909"/>
        <end position="922"/>
    </location>
</feature>
<feature type="compositionally biased region" description="Low complexity" evidence="1">
    <location>
        <begin position="145"/>
        <end position="165"/>
    </location>
</feature>
<dbReference type="STRING" id="1344416.A0A139AYM9"/>
<evidence type="ECO:0008006" key="4">
    <source>
        <dbReference type="Google" id="ProtNLM"/>
    </source>
</evidence>
<name>A0A139AYM9_GONPJ</name>
<dbReference type="OrthoDB" id="336240at2759"/>
<protein>
    <recommendedName>
        <fullName evidence="4">RRM domain-containing protein</fullName>
    </recommendedName>
</protein>
<evidence type="ECO:0000313" key="2">
    <source>
        <dbReference type="EMBL" id="KXS21862.1"/>
    </source>
</evidence>
<dbReference type="EMBL" id="KQ965732">
    <property type="protein sequence ID" value="KXS21862.1"/>
    <property type="molecule type" value="Genomic_DNA"/>
</dbReference>
<accession>A0A139AYM9</accession>
<feature type="region of interest" description="Disordered" evidence="1">
    <location>
        <begin position="145"/>
        <end position="170"/>
    </location>
</feature>
<feature type="region of interest" description="Disordered" evidence="1">
    <location>
        <begin position="961"/>
        <end position="999"/>
    </location>
</feature>
<feature type="compositionally biased region" description="Basic and acidic residues" evidence="1">
    <location>
        <begin position="467"/>
        <end position="477"/>
    </location>
</feature>
<organism evidence="2 3">
    <name type="scientific">Gonapodya prolifera (strain JEL478)</name>
    <name type="common">Monoblepharis prolifera</name>
    <dbReference type="NCBI Taxonomy" id="1344416"/>
    <lineage>
        <taxon>Eukaryota</taxon>
        <taxon>Fungi</taxon>
        <taxon>Fungi incertae sedis</taxon>
        <taxon>Chytridiomycota</taxon>
        <taxon>Chytridiomycota incertae sedis</taxon>
        <taxon>Monoblepharidomycetes</taxon>
        <taxon>Monoblepharidales</taxon>
        <taxon>Gonapodyaceae</taxon>
        <taxon>Gonapodya</taxon>
    </lineage>
</organism>
<evidence type="ECO:0000256" key="1">
    <source>
        <dbReference type="SAM" id="MobiDB-lite"/>
    </source>
</evidence>
<sequence length="999" mass="107800">MTSSEIQARKESLESAQLLSGIYSGSGSFDGSAKSHSTRGHMQAPPVSAPHQLSYSRALQSSLHSVNAPDTHDPRVLRNPRQHNVDLHNLSNAVSPGVSRTLNQHPSLGNSMYHRPLNLSPNSGRNHVQLSSTYHAPTLHAINSQSGQLVSSPSTSSLTLNQSPPLHKPAAGMAAIGSQIPHRNAMQGMMQQHGRWDPLGSAVETREMWTTGSGLQTRAVDKRSPTHGEEADKANKWARFQTQGGATEVPSSWWELGQPVGKDVIRTSIHPWTGLPMSFATDPEQEMARAQAYVAASEAINGWIVPGHGGLLQHAAYGPMAALGAPSFSQSTIELVLPCVQSDQLSPLAPWSIAFAPDQESREASGADGAQSFSHLPDRESHIGAQGPESAIAVGAGVEEMEDPTPLGAAIRNLVSGREEYRGWGGLSDVVDSVGIVDPEKDVSFGLEANDELRHPGTEDTSGGYDAKAEGMLDGSEHISVGKPRLDATDTAQPSTSDPDFPILSSPIRGSPSPKLWDHVPDGEHPHVSSPTLTSLSSARPPSSVGGGGSSSGQTAPAPSPAPQEPPKLSWAQMAMKPPTSTRRASQGAASPPHGGHGGHQAHAPMEVTRVRGRSISISEGTYNPPRTPSPSTTACSPPPGARPTLCPPHGRHVLVFTGVPGDVGHGDLKAILTPFGMFPHPIQHFVVERRKFYGGDVPPSARTILAHREDHLGFPLPIRQVFVEVPDRAAATKLVTSSPFRMRGQEVHVEESSQRELVAALFPKMAEWERRSKKRGKEREEEETYLFVGKEEIAALNWWCAHHKIFFPRNPSVPFEQVCSILHKVPWDHDNMTEMQRNALYELAKISIACLSDKLREKKKGQEVTGDVNEVLMIRVLKAGMYVPAFTDRQRWNIMKCSHLTPDRVPPELKKYLSEPPRPTRGDSISTVGSFLTTTSEKSSTRKMSLATAATTCLDDDTMEATSHSASASRRSSHADAKGPLANGSEETRWILLKEEAV</sequence>
<feature type="region of interest" description="Disordered" evidence="1">
    <location>
        <begin position="359"/>
        <end position="384"/>
    </location>
</feature>
<feature type="region of interest" description="Disordered" evidence="1">
    <location>
        <begin position="28"/>
        <end position="53"/>
    </location>
</feature>
<feature type="compositionally biased region" description="Basic and acidic residues" evidence="1">
    <location>
        <begin position="516"/>
        <end position="527"/>
    </location>
</feature>
<feature type="region of interest" description="Disordered" evidence="1">
    <location>
        <begin position="449"/>
        <end position="605"/>
    </location>
</feature>
<feature type="region of interest" description="Disordered" evidence="1">
    <location>
        <begin position="618"/>
        <end position="641"/>
    </location>
</feature>
<feature type="compositionally biased region" description="Basic and acidic residues" evidence="1">
    <location>
        <begin position="987"/>
        <end position="999"/>
    </location>
</feature>
<dbReference type="Proteomes" id="UP000070544">
    <property type="component" value="Unassembled WGS sequence"/>
</dbReference>
<dbReference type="AlphaFoldDB" id="A0A139AYM9"/>
<proteinExistence type="predicted"/>